<name>A0A0K8RGI9_IXORI</name>
<dbReference type="EMBL" id="GADI01003541">
    <property type="protein sequence ID" value="JAA70267.1"/>
    <property type="molecule type" value="mRNA"/>
</dbReference>
<dbReference type="SUPFAM" id="SSF50814">
    <property type="entry name" value="Lipocalins"/>
    <property type="match status" value="1"/>
</dbReference>
<accession>A0A0K8RGI9</accession>
<feature type="chain" id="PRO_5005517448" evidence="1">
    <location>
        <begin position="21"/>
        <end position="191"/>
    </location>
</feature>
<dbReference type="Gene3D" id="2.40.128.20">
    <property type="match status" value="1"/>
</dbReference>
<sequence>MKFLAHPLRLFATLMGVHLAVKNRFIDEYWQRSVQLGSFENAWEAINKEGVYYLMLGTSHRPYDCVALNVTETFPGVKVIHYEVEMHNASLRITEKYNGSAVVLRDVRGIQSTIEWLKNELGRIRKSQVLYTENNNRCFVLYYPDTSDYELWVNTNETDFIPRCCEFAFTFVTYELETYLNFDKRICKGVV</sequence>
<evidence type="ECO:0000313" key="2">
    <source>
        <dbReference type="EMBL" id="JAA70267.1"/>
    </source>
</evidence>
<dbReference type="InterPro" id="IPR002970">
    <property type="entry name" value="Tick_his-bd"/>
</dbReference>
<protein>
    <submittedName>
        <fullName evidence="2">Putative salivary lipocalin</fullName>
    </submittedName>
</protein>
<dbReference type="InterPro" id="IPR012674">
    <property type="entry name" value="Calycin"/>
</dbReference>
<dbReference type="Pfam" id="PF02098">
    <property type="entry name" value="His_binding"/>
    <property type="match status" value="1"/>
</dbReference>
<evidence type="ECO:0000256" key="1">
    <source>
        <dbReference type="SAM" id="SignalP"/>
    </source>
</evidence>
<organism evidence="2">
    <name type="scientific">Ixodes ricinus</name>
    <name type="common">Common tick</name>
    <name type="synonym">Acarus ricinus</name>
    <dbReference type="NCBI Taxonomy" id="34613"/>
    <lineage>
        <taxon>Eukaryota</taxon>
        <taxon>Metazoa</taxon>
        <taxon>Ecdysozoa</taxon>
        <taxon>Arthropoda</taxon>
        <taxon>Chelicerata</taxon>
        <taxon>Arachnida</taxon>
        <taxon>Acari</taxon>
        <taxon>Parasitiformes</taxon>
        <taxon>Ixodida</taxon>
        <taxon>Ixodoidea</taxon>
        <taxon>Ixodidae</taxon>
        <taxon>Ixodinae</taxon>
        <taxon>Ixodes</taxon>
    </lineage>
</organism>
<dbReference type="GO" id="GO:0030682">
    <property type="term" value="P:symbiont-mediated perturbation of host defenses"/>
    <property type="evidence" value="ECO:0007669"/>
    <property type="project" value="InterPro"/>
</dbReference>
<dbReference type="AlphaFoldDB" id="A0A0K8RGI9"/>
<reference evidence="2" key="1">
    <citation type="submission" date="2012-12" db="EMBL/GenBank/DDBJ databases">
        <title>Identification and characterization of a phenylalanine ammonia-lyase gene family in Isatis indigotica Fort.</title>
        <authorList>
            <person name="Liu Q."/>
            <person name="Chen J."/>
            <person name="Zhou X."/>
            <person name="Di P."/>
            <person name="Xiao Y."/>
            <person name="Xuan H."/>
            <person name="Zhang L."/>
            <person name="Chen W."/>
        </authorList>
    </citation>
    <scope>NUCLEOTIDE SEQUENCE</scope>
    <source>
        <tissue evidence="2">Salivary gland</tissue>
    </source>
</reference>
<keyword evidence="1" id="KW-0732">Signal</keyword>
<dbReference type="GO" id="GO:0043176">
    <property type="term" value="F:amine binding"/>
    <property type="evidence" value="ECO:0007669"/>
    <property type="project" value="InterPro"/>
</dbReference>
<feature type="signal peptide" evidence="1">
    <location>
        <begin position="1"/>
        <end position="20"/>
    </location>
</feature>
<proteinExistence type="evidence at transcript level"/>